<feature type="transmembrane region" description="Helical" evidence="1">
    <location>
        <begin position="47"/>
        <end position="65"/>
    </location>
</feature>
<keyword evidence="1" id="KW-0812">Transmembrane</keyword>
<keyword evidence="1" id="KW-0472">Membrane</keyword>
<evidence type="ECO:0000313" key="2">
    <source>
        <dbReference type="EMBL" id="TVZ71705.1"/>
    </source>
</evidence>
<feature type="transmembrane region" description="Helical" evidence="1">
    <location>
        <begin position="21"/>
        <end position="41"/>
    </location>
</feature>
<accession>A0A542BQB4</accession>
<dbReference type="OrthoDB" id="6496911at2"/>
<dbReference type="EMBL" id="VISQ01000001">
    <property type="protein sequence ID" value="TVZ71705.1"/>
    <property type="molecule type" value="Genomic_DNA"/>
</dbReference>
<feature type="transmembrane region" description="Helical" evidence="1">
    <location>
        <begin position="99"/>
        <end position="119"/>
    </location>
</feature>
<dbReference type="AlphaFoldDB" id="A0A542BQB4"/>
<reference evidence="2" key="1">
    <citation type="submission" date="2019-06" db="EMBL/GenBank/DDBJ databases">
        <authorList>
            <person name="Deangelis K."/>
            <person name="Huntemann M."/>
            <person name="Clum A."/>
            <person name="Pillay M."/>
            <person name="Palaniappan K."/>
            <person name="Varghese N."/>
            <person name="Mikhailova N."/>
            <person name="Stamatis D."/>
            <person name="Reddy T."/>
            <person name="Daum C."/>
            <person name="Shapiro N."/>
            <person name="Ivanova N."/>
            <person name="Kyrpides N."/>
            <person name="Woyke T."/>
        </authorList>
    </citation>
    <scope>NUCLEOTIDE SEQUENCE [LARGE SCALE GENOMIC DNA]</scope>
    <source>
        <strain evidence="2">128R</strain>
    </source>
</reference>
<proteinExistence type="predicted"/>
<keyword evidence="1" id="KW-1133">Transmembrane helix</keyword>
<sequence length="160" mass="18644">MTHAVNSTPSPSRRLKVIYGWYIYIIYALLIFNMYLAVYNFCVRHPFEAPLISAAHSLFIAFLLTQILKKRVFFTWVLIVYFILMRLYYANILHVEFDIVSLSIVMVIITMLLAGTVVIGQYHRTTQQQEWLALFGWRQWGTIVGVAAVLTLLMTRDYLA</sequence>
<gene>
    <name evidence="2" type="ORF">FHU10_4345</name>
</gene>
<organism evidence="2">
    <name type="scientific">Serratia fonticola</name>
    <dbReference type="NCBI Taxonomy" id="47917"/>
    <lineage>
        <taxon>Bacteria</taxon>
        <taxon>Pseudomonadati</taxon>
        <taxon>Pseudomonadota</taxon>
        <taxon>Gammaproteobacteria</taxon>
        <taxon>Enterobacterales</taxon>
        <taxon>Yersiniaceae</taxon>
        <taxon>Serratia</taxon>
    </lineage>
</organism>
<feature type="transmembrane region" description="Helical" evidence="1">
    <location>
        <begin position="72"/>
        <end position="93"/>
    </location>
</feature>
<protein>
    <submittedName>
        <fullName evidence="2">Uncharacterized protein</fullName>
    </submittedName>
</protein>
<comment type="caution">
    <text evidence="2">The sequence shown here is derived from an EMBL/GenBank/DDBJ whole genome shotgun (WGS) entry which is preliminary data.</text>
</comment>
<name>A0A542BQB4_SERFO</name>
<evidence type="ECO:0000256" key="1">
    <source>
        <dbReference type="SAM" id="Phobius"/>
    </source>
</evidence>
<reference evidence="2" key="2">
    <citation type="submission" date="2019-08" db="EMBL/GenBank/DDBJ databases">
        <title>Investigation of anaerobic lignin degradation for improved lignocellulosic biofuels.</title>
        <authorList>
            <person name="Deangelis K.PhD."/>
        </authorList>
    </citation>
    <scope>NUCLEOTIDE SEQUENCE [LARGE SCALE GENOMIC DNA]</scope>
    <source>
        <strain evidence="2">128R</strain>
    </source>
</reference>
<feature type="transmembrane region" description="Helical" evidence="1">
    <location>
        <begin position="131"/>
        <end position="154"/>
    </location>
</feature>